<evidence type="ECO:0000256" key="1">
    <source>
        <dbReference type="ARBA" id="ARBA00004141"/>
    </source>
</evidence>
<evidence type="ECO:0000313" key="7">
    <source>
        <dbReference type="EMBL" id="PMD54467.1"/>
    </source>
</evidence>
<organism evidence="7 8">
    <name type="scientific">Hyaloscypha bicolor E</name>
    <dbReference type="NCBI Taxonomy" id="1095630"/>
    <lineage>
        <taxon>Eukaryota</taxon>
        <taxon>Fungi</taxon>
        <taxon>Dikarya</taxon>
        <taxon>Ascomycota</taxon>
        <taxon>Pezizomycotina</taxon>
        <taxon>Leotiomycetes</taxon>
        <taxon>Helotiales</taxon>
        <taxon>Hyaloscyphaceae</taxon>
        <taxon>Hyaloscypha</taxon>
        <taxon>Hyaloscypha bicolor</taxon>
    </lineage>
</organism>
<sequence>MSKQTIQSSDEKAWSDVESNTLVISDDDALMKATGKVGELKRVYNFWTLCAYQVMIMCSWSCNIILYGTVFDLGGPMALVYGTLVVAVGQTILMCSIAEFSSIWPTAGGQQYYTQALATGKMRPFLSYVVGWAVLFGEISMGSSCSLNSASIIRSFVEVTHPDFVWPSWLTWLVYSLFLIAPYLQNYFPKHLPAMNVLGAVWTVGGGLAWAISFLALAPKQNADFVFKWFLNNSGYESSGWVFIMSLYTPIFGLYGTDGLLHLLEETKNPSYVAPRAVVWSMVFCSLTSWASVLVILFCAGDWEAYMSGSQPYMNWFMDVLGSTWGGGMFCAIVTMGINYLVIVGTNTAASRLAWSMARDAALPFSSYFAKISTKFNIPLRALTGVLAIDLILGLIVLGSDYGFQAVVSCGGICFQIGYAIPIVTLLIRGRKVLPPHPNFDLGRWGYAINIISVGWSALIIVMLFFPMYLPVNLSNLGNMNWSIVVIGAIIVLPGVYWVTHARHVYIKESDSVLGGEGQGPVVEGISRSGTSIAAGTKQ</sequence>
<feature type="transmembrane region" description="Helical" evidence="6">
    <location>
        <begin position="448"/>
        <end position="470"/>
    </location>
</feature>
<name>A0A2J6SUL7_9HELO</name>
<evidence type="ECO:0000256" key="2">
    <source>
        <dbReference type="ARBA" id="ARBA00022448"/>
    </source>
</evidence>
<dbReference type="InterPro" id="IPR002293">
    <property type="entry name" value="AA/rel_permease1"/>
</dbReference>
<dbReference type="RefSeq" id="XP_024731371.1">
    <property type="nucleotide sequence ID" value="XM_024881284.1"/>
</dbReference>
<feature type="transmembrane region" description="Helical" evidence="6">
    <location>
        <begin position="238"/>
        <end position="256"/>
    </location>
</feature>
<accession>A0A2J6SUL7</accession>
<keyword evidence="8" id="KW-1185">Reference proteome</keyword>
<feature type="transmembrane region" description="Helical" evidence="6">
    <location>
        <begin position="46"/>
        <end position="67"/>
    </location>
</feature>
<feature type="transmembrane region" description="Helical" evidence="6">
    <location>
        <begin position="196"/>
        <end position="218"/>
    </location>
</feature>
<evidence type="ECO:0000256" key="5">
    <source>
        <dbReference type="ARBA" id="ARBA00023136"/>
    </source>
</evidence>
<feature type="transmembrane region" description="Helical" evidence="6">
    <location>
        <begin position="404"/>
        <end position="428"/>
    </location>
</feature>
<evidence type="ECO:0000256" key="6">
    <source>
        <dbReference type="SAM" id="Phobius"/>
    </source>
</evidence>
<dbReference type="AlphaFoldDB" id="A0A2J6SUL7"/>
<dbReference type="PANTHER" id="PTHR45649">
    <property type="entry name" value="AMINO-ACID PERMEASE BAT1"/>
    <property type="match status" value="1"/>
</dbReference>
<evidence type="ECO:0000256" key="3">
    <source>
        <dbReference type="ARBA" id="ARBA00022692"/>
    </source>
</evidence>
<protein>
    <submittedName>
        <fullName evidence="7">Amino acid transporter</fullName>
    </submittedName>
</protein>
<dbReference type="PIRSF" id="PIRSF006060">
    <property type="entry name" value="AA_transporter"/>
    <property type="match status" value="1"/>
</dbReference>
<reference evidence="7 8" key="1">
    <citation type="submission" date="2016-04" db="EMBL/GenBank/DDBJ databases">
        <title>A degradative enzymes factory behind the ericoid mycorrhizal symbiosis.</title>
        <authorList>
            <consortium name="DOE Joint Genome Institute"/>
            <person name="Martino E."/>
            <person name="Morin E."/>
            <person name="Grelet G."/>
            <person name="Kuo A."/>
            <person name="Kohler A."/>
            <person name="Daghino S."/>
            <person name="Barry K."/>
            <person name="Choi C."/>
            <person name="Cichocki N."/>
            <person name="Clum A."/>
            <person name="Copeland A."/>
            <person name="Hainaut M."/>
            <person name="Haridas S."/>
            <person name="Labutti K."/>
            <person name="Lindquist E."/>
            <person name="Lipzen A."/>
            <person name="Khouja H.-R."/>
            <person name="Murat C."/>
            <person name="Ohm R."/>
            <person name="Olson A."/>
            <person name="Spatafora J."/>
            <person name="Veneault-Fourrey C."/>
            <person name="Henrissat B."/>
            <person name="Grigoriev I."/>
            <person name="Martin F."/>
            <person name="Perotto S."/>
        </authorList>
    </citation>
    <scope>NUCLEOTIDE SEQUENCE [LARGE SCALE GENOMIC DNA]</scope>
    <source>
        <strain evidence="7 8">E</strain>
    </source>
</reference>
<feature type="transmembrane region" description="Helical" evidence="6">
    <location>
        <begin position="482"/>
        <end position="500"/>
    </location>
</feature>
<feature type="transmembrane region" description="Helical" evidence="6">
    <location>
        <begin position="323"/>
        <end position="343"/>
    </location>
</feature>
<dbReference type="PANTHER" id="PTHR45649:SF14">
    <property type="entry name" value="GABA PERMEASE"/>
    <property type="match status" value="1"/>
</dbReference>
<keyword evidence="3 6" id="KW-0812">Transmembrane</keyword>
<evidence type="ECO:0000256" key="4">
    <source>
        <dbReference type="ARBA" id="ARBA00022989"/>
    </source>
</evidence>
<feature type="transmembrane region" description="Helical" evidence="6">
    <location>
        <begin position="125"/>
        <end position="144"/>
    </location>
</feature>
<proteinExistence type="predicted"/>
<dbReference type="GO" id="GO:0016020">
    <property type="term" value="C:membrane"/>
    <property type="evidence" value="ECO:0007669"/>
    <property type="project" value="UniProtKB-SubCell"/>
</dbReference>
<dbReference type="GeneID" id="36589361"/>
<feature type="transmembrane region" description="Helical" evidence="6">
    <location>
        <begin position="164"/>
        <end position="184"/>
    </location>
</feature>
<feature type="transmembrane region" description="Helical" evidence="6">
    <location>
        <begin position="378"/>
        <end position="398"/>
    </location>
</feature>
<keyword evidence="5 6" id="KW-0472">Membrane</keyword>
<dbReference type="InParanoid" id="A0A2J6SUL7"/>
<keyword evidence="4 6" id="KW-1133">Transmembrane helix</keyword>
<dbReference type="STRING" id="1095630.A0A2J6SUL7"/>
<feature type="transmembrane region" description="Helical" evidence="6">
    <location>
        <begin position="79"/>
        <end position="104"/>
    </location>
</feature>
<dbReference type="Gene3D" id="1.20.1740.10">
    <property type="entry name" value="Amino acid/polyamine transporter I"/>
    <property type="match status" value="1"/>
</dbReference>
<comment type="subcellular location">
    <subcellularLocation>
        <location evidence="1">Membrane</location>
        <topology evidence="1">Multi-pass membrane protein</topology>
    </subcellularLocation>
</comment>
<gene>
    <name evidence="7" type="ORF">K444DRAFT_618283</name>
</gene>
<feature type="transmembrane region" description="Helical" evidence="6">
    <location>
        <begin position="277"/>
        <end position="303"/>
    </location>
</feature>
<dbReference type="Pfam" id="PF13520">
    <property type="entry name" value="AA_permease_2"/>
    <property type="match status" value="1"/>
</dbReference>
<dbReference type="OrthoDB" id="2417308at2759"/>
<dbReference type="EMBL" id="KZ613865">
    <property type="protein sequence ID" value="PMD54467.1"/>
    <property type="molecule type" value="Genomic_DNA"/>
</dbReference>
<dbReference type="GO" id="GO:0022857">
    <property type="term" value="F:transmembrane transporter activity"/>
    <property type="evidence" value="ECO:0007669"/>
    <property type="project" value="InterPro"/>
</dbReference>
<dbReference type="Proteomes" id="UP000235371">
    <property type="component" value="Unassembled WGS sequence"/>
</dbReference>
<evidence type="ECO:0000313" key="8">
    <source>
        <dbReference type="Proteomes" id="UP000235371"/>
    </source>
</evidence>
<keyword evidence="2" id="KW-0813">Transport</keyword>